<evidence type="ECO:0000313" key="3">
    <source>
        <dbReference type="EMBL" id="KAL0201262.1"/>
    </source>
</evidence>
<dbReference type="AlphaFoldDB" id="A0ABD0RRU5"/>
<feature type="non-terminal residue" evidence="3">
    <location>
        <position position="1"/>
    </location>
</feature>
<evidence type="ECO:0000313" key="4">
    <source>
        <dbReference type="Proteomes" id="UP001529510"/>
    </source>
</evidence>
<accession>A0ABD0RRU5</accession>
<dbReference type="Pfam" id="PF02841">
    <property type="entry name" value="GBP_C"/>
    <property type="match status" value="1"/>
</dbReference>
<evidence type="ECO:0000259" key="2">
    <source>
        <dbReference type="Pfam" id="PF02841"/>
    </source>
</evidence>
<dbReference type="SUPFAM" id="SSF48340">
    <property type="entry name" value="Interferon-induced guanylate-binding protein 1 (GBP1), C-terminal domain"/>
    <property type="match status" value="1"/>
</dbReference>
<gene>
    <name evidence="3" type="ORF">M9458_004449</name>
</gene>
<name>A0ABD0RRU5_CIRMR</name>
<feature type="region of interest" description="Disordered" evidence="1">
    <location>
        <begin position="1"/>
        <end position="32"/>
    </location>
</feature>
<dbReference type="InterPro" id="IPR036543">
    <property type="entry name" value="Guanylate-bd_C_sf"/>
</dbReference>
<proteinExistence type="predicted"/>
<reference evidence="3 4" key="1">
    <citation type="submission" date="2024-05" db="EMBL/GenBank/DDBJ databases">
        <title>Genome sequencing and assembly of Indian major carp, Cirrhinus mrigala (Hamilton, 1822).</title>
        <authorList>
            <person name="Mohindra V."/>
            <person name="Chowdhury L.M."/>
            <person name="Lal K."/>
            <person name="Jena J.K."/>
        </authorList>
    </citation>
    <scope>NUCLEOTIDE SEQUENCE [LARGE SCALE GENOMIC DNA]</scope>
    <source>
        <strain evidence="3">CM1030</strain>
        <tissue evidence="3">Blood</tissue>
    </source>
</reference>
<feature type="domain" description="Guanylate-binding protein/Atlastin C-terminal" evidence="2">
    <location>
        <begin position="3"/>
        <end position="88"/>
    </location>
</feature>
<evidence type="ECO:0000256" key="1">
    <source>
        <dbReference type="SAM" id="MobiDB-lite"/>
    </source>
</evidence>
<dbReference type="Gene3D" id="1.20.1000.10">
    <property type="entry name" value="Guanylate-binding protein, C-terminal domain"/>
    <property type="match status" value="1"/>
</dbReference>
<dbReference type="InterPro" id="IPR003191">
    <property type="entry name" value="Guanylate-bd/ATL_C"/>
</dbReference>
<protein>
    <recommendedName>
        <fullName evidence="2">Guanylate-binding protein/Atlastin C-terminal domain-containing protein</fullName>
    </recommendedName>
</protein>
<organism evidence="3 4">
    <name type="scientific">Cirrhinus mrigala</name>
    <name type="common">Mrigala</name>
    <dbReference type="NCBI Taxonomy" id="683832"/>
    <lineage>
        <taxon>Eukaryota</taxon>
        <taxon>Metazoa</taxon>
        <taxon>Chordata</taxon>
        <taxon>Craniata</taxon>
        <taxon>Vertebrata</taxon>
        <taxon>Euteleostomi</taxon>
        <taxon>Actinopterygii</taxon>
        <taxon>Neopterygii</taxon>
        <taxon>Teleostei</taxon>
        <taxon>Ostariophysi</taxon>
        <taxon>Cypriniformes</taxon>
        <taxon>Cyprinidae</taxon>
        <taxon>Labeoninae</taxon>
        <taxon>Labeonini</taxon>
        <taxon>Cirrhinus</taxon>
    </lineage>
</organism>
<sequence length="135" mass="16116">GKENEALLEQKSKEEEEKRIKSEQMMETEKARHEDRVKQLQEKFKKEQEQQQQEIERAIESKLKEQEEMLKKGFMDEADNLKEEINKLNNEKKHLHGGNIFKDYVMPFLCPLVEMVPNLLMQRSMIKSLAKGLKR</sequence>
<keyword evidence="4" id="KW-1185">Reference proteome</keyword>
<comment type="caution">
    <text evidence="3">The sequence shown here is derived from an EMBL/GenBank/DDBJ whole genome shotgun (WGS) entry which is preliminary data.</text>
</comment>
<dbReference type="EMBL" id="JAMKFB020000002">
    <property type="protein sequence ID" value="KAL0201262.1"/>
    <property type="molecule type" value="Genomic_DNA"/>
</dbReference>
<dbReference type="Proteomes" id="UP001529510">
    <property type="component" value="Unassembled WGS sequence"/>
</dbReference>